<evidence type="ECO:0000256" key="1">
    <source>
        <dbReference type="SAM" id="Phobius"/>
    </source>
</evidence>
<keyword evidence="1" id="KW-0812">Transmembrane</keyword>
<evidence type="ECO:0000313" key="2">
    <source>
        <dbReference type="EMBL" id="GAG92052.1"/>
    </source>
</evidence>
<feature type="non-terminal residue" evidence="2">
    <location>
        <position position="1"/>
    </location>
</feature>
<keyword evidence="1" id="KW-0472">Membrane</keyword>
<keyword evidence="1" id="KW-1133">Transmembrane helix</keyword>
<proteinExistence type="predicted"/>
<dbReference type="EMBL" id="BART01023389">
    <property type="protein sequence ID" value="GAG92052.1"/>
    <property type="molecule type" value="Genomic_DNA"/>
</dbReference>
<organism evidence="2">
    <name type="scientific">marine sediment metagenome</name>
    <dbReference type="NCBI Taxonomy" id="412755"/>
    <lineage>
        <taxon>unclassified sequences</taxon>
        <taxon>metagenomes</taxon>
        <taxon>ecological metagenomes</taxon>
    </lineage>
</organism>
<feature type="transmembrane region" description="Helical" evidence="1">
    <location>
        <begin position="21"/>
        <end position="42"/>
    </location>
</feature>
<protein>
    <submittedName>
        <fullName evidence="2">Uncharacterized protein</fullName>
    </submittedName>
</protein>
<sequence>FIVSKGLFIYLKTSYLQKYKSLLSLNACGLVILGYILSLFHFPKDEWQSYALKHSKTLLKELYIGLSSLLKLLCKLIFFGFFALLIQEISSWFFEDFGDFNQGFMDGSDAPVS</sequence>
<reference evidence="2" key="1">
    <citation type="journal article" date="2014" name="Front. Microbiol.">
        <title>High frequency of phylogenetically diverse reductive dehalogenase-homologous genes in deep subseafloor sedimentary metagenomes.</title>
        <authorList>
            <person name="Kawai M."/>
            <person name="Futagami T."/>
            <person name="Toyoda A."/>
            <person name="Takaki Y."/>
            <person name="Nishi S."/>
            <person name="Hori S."/>
            <person name="Arai W."/>
            <person name="Tsubouchi T."/>
            <person name="Morono Y."/>
            <person name="Uchiyama I."/>
            <person name="Ito T."/>
            <person name="Fujiyama A."/>
            <person name="Inagaki F."/>
            <person name="Takami H."/>
        </authorList>
    </citation>
    <scope>NUCLEOTIDE SEQUENCE</scope>
    <source>
        <strain evidence="2">Expedition CK06-06</strain>
    </source>
</reference>
<name>X1CG47_9ZZZZ</name>
<feature type="transmembrane region" description="Helical" evidence="1">
    <location>
        <begin position="62"/>
        <end position="86"/>
    </location>
</feature>
<dbReference type="AlphaFoldDB" id="X1CG47"/>
<comment type="caution">
    <text evidence="2">The sequence shown here is derived from an EMBL/GenBank/DDBJ whole genome shotgun (WGS) entry which is preliminary data.</text>
</comment>
<gene>
    <name evidence="2" type="ORF">S01H4_42567</name>
</gene>
<accession>X1CG47</accession>